<organism evidence="5 6">
    <name type="scientific">Terriglobus albidus</name>
    <dbReference type="NCBI Taxonomy" id="1592106"/>
    <lineage>
        <taxon>Bacteria</taxon>
        <taxon>Pseudomonadati</taxon>
        <taxon>Acidobacteriota</taxon>
        <taxon>Terriglobia</taxon>
        <taxon>Terriglobales</taxon>
        <taxon>Acidobacteriaceae</taxon>
        <taxon>Terriglobus</taxon>
    </lineage>
</organism>
<dbReference type="InterPro" id="IPR051081">
    <property type="entry name" value="HTH_MetalResp_TranReg"/>
</dbReference>
<dbReference type="PROSITE" id="PS50987">
    <property type="entry name" value="HTH_ARSR_2"/>
    <property type="match status" value="1"/>
</dbReference>
<accession>A0A5B9E4D0</accession>
<dbReference type="InterPro" id="IPR036390">
    <property type="entry name" value="WH_DNA-bd_sf"/>
</dbReference>
<dbReference type="AlphaFoldDB" id="A0A5B9E4D0"/>
<dbReference type="Gene3D" id="1.10.10.10">
    <property type="entry name" value="Winged helix-like DNA-binding domain superfamily/Winged helix DNA-binding domain"/>
    <property type="match status" value="1"/>
</dbReference>
<keyword evidence="1" id="KW-0805">Transcription regulation</keyword>
<protein>
    <submittedName>
        <fullName evidence="5">Helix-turn-helix transcriptional regulator</fullName>
    </submittedName>
</protein>
<gene>
    <name evidence="5" type="ORF">FTW19_03185</name>
</gene>
<dbReference type="NCBIfam" id="NF033788">
    <property type="entry name" value="HTH_metalloreg"/>
    <property type="match status" value="1"/>
</dbReference>
<evidence type="ECO:0000313" key="6">
    <source>
        <dbReference type="Proteomes" id="UP000321820"/>
    </source>
</evidence>
<keyword evidence="3" id="KW-0804">Transcription</keyword>
<dbReference type="EMBL" id="CP042806">
    <property type="protein sequence ID" value="QEE27102.1"/>
    <property type="molecule type" value="Genomic_DNA"/>
</dbReference>
<dbReference type="RefSeq" id="WP_147646296.1">
    <property type="nucleotide sequence ID" value="NZ_CP042806.1"/>
</dbReference>
<sequence>MTSRKVTLTPKEFALIGRALAEPRRVQMLKDLSARETCMTCGELQETQDITLPTLSHHIKELEAAGLIEVRREGRCGFLTLNREVLKAYLDELSRI</sequence>
<dbReference type="GO" id="GO:0003677">
    <property type="term" value="F:DNA binding"/>
    <property type="evidence" value="ECO:0007669"/>
    <property type="project" value="UniProtKB-KW"/>
</dbReference>
<dbReference type="InterPro" id="IPR036388">
    <property type="entry name" value="WH-like_DNA-bd_sf"/>
</dbReference>
<keyword evidence="2" id="KW-0238">DNA-binding</keyword>
<evidence type="ECO:0000256" key="1">
    <source>
        <dbReference type="ARBA" id="ARBA00023015"/>
    </source>
</evidence>
<dbReference type="SMART" id="SM00418">
    <property type="entry name" value="HTH_ARSR"/>
    <property type="match status" value="1"/>
</dbReference>
<dbReference type="PRINTS" id="PR00778">
    <property type="entry name" value="HTHARSR"/>
</dbReference>
<dbReference type="Pfam" id="PF12840">
    <property type="entry name" value="HTH_20"/>
    <property type="match status" value="1"/>
</dbReference>
<dbReference type="GO" id="GO:0003700">
    <property type="term" value="F:DNA-binding transcription factor activity"/>
    <property type="evidence" value="ECO:0007669"/>
    <property type="project" value="InterPro"/>
</dbReference>
<name>A0A5B9E4D0_9BACT</name>
<dbReference type="KEGG" id="talb:FTW19_03185"/>
<evidence type="ECO:0000313" key="5">
    <source>
        <dbReference type="EMBL" id="QEE27102.1"/>
    </source>
</evidence>
<dbReference type="CDD" id="cd00090">
    <property type="entry name" value="HTH_ARSR"/>
    <property type="match status" value="1"/>
</dbReference>
<dbReference type="Proteomes" id="UP000321820">
    <property type="component" value="Chromosome"/>
</dbReference>
<evidence type="ECO:0000256" key="3">
    <source>
        <dbReference type="ARBA" id="ARBA00023163"/>
    </source>
</evidence>
<dbReference type="PANTHER" id="PTHR33154:SF33">
    <property type="entry name" value="TRANSCRIPTIONAL REPRESSOR SDPR"/>
    <property type="match status" value="1"/>
</dbReference>
<dbReference type="OrthoDB" id="9794330at2"/>
<evidence type="ECO:0000259" key="4">
    <source>
        <dbReference type="PROSITE" id="PS50987"/>
    </source>
</evidence>
<keyword evidence="6" id="KW-1185">Reference proteome</keyword>
<dbReference type="InterPro" id="IPR001845">
    <property type="entry name" value="HTH_ArsR_DNA-bd_dom"/>
</dbReference>
<feature type="domain" description="HTH arsR-type" evidence="4">
    <location>
        <begin position="5"/>
        <end position="96"/>
    </location>
</feature>
<proteinExistence type="predicted"/>
<dbReference type="InterPro" id="IPR011991">
    <property type="entry name" value="ArsR-like_HTH"/>
</dbReference>
<evidence type="ECO:0000256" key="2">
    <source>
        <dbReference type="ARBA" id="ARBA00023125"/>
    </source>
</evidence>
<reference evidence="5 6" key="1">
    <citation type="submission" date="2019-08" db="EMBL/GenBank/DDBJ databases">
        <title>Complete genome sequence of Terriglobus albidus strain ORNL.</title>
        <authorList>
            <person name="Podar M."/>
        </authorList>
    </citation>
    <scope>NUCLEOTIDE SEQUENCE [LARGE SCALE GENOMIC DNA]</scope>
    <source>
        <strain evidence="5 6">ORNL</strain>
    </source>
</reference>
<dbReference type="SUPFAM" id="SSF46785">
    <property type="entry name" value="Winged helix' DNA-binding domain"/>
    <property type="match status" value="1"/>
</dbReference>
<dbReference type="PANTHER" id="PTHR33154">
    <property type="entry name" value="TRANSCRIPTIONAL REGULATOR, ARSR FAMILY"/>
    <property type="match status" value="1"/>
</dbReference>